<reference evidence="1 2" key="1">
    <citation type="journal article" date="2014" name="FEMS Microbiol. Lett.">
        <title>Genome sequencing analysis reveals virulence-related gene content of Ochrobactrum intermedium strain 229E, a urease-positive strain isolated from the human gastric niche.</title>
        <authorList>
            <person name="Kulkarni G.J."/>
            <person name="Shetty S."/>
            <person name="Dharne M.S."/>
            <person name="Shouche Y.S."/>
        </authorList>
    </citation>
    <scope>NUCLEOTIDE SEQUENCE [LARGE SCALE GENOMIC DNA]</scope>
    <source>
        <strain evidence="1 2">229E</strain>
    </source>
</reference>
<evidence type="ECO:0000313" key="2">
    <source>
        <dbReference type="Proteomes" id="UP000016842"/>
    </source>
</evidence>
<comment type="caution">
    <text evidence="1">The sequence shown here is derived from an EMBL/GenBank/DDBJ whole genome shotgun (WGS) entry which is preliminary data.</text>
</comment>
<name>U4VAD5_9HYPH</name>
<organism evidence="1 2">
    <name type="scientific">Brucella intermedia 229E</name>
    <dbReference type="NCBI Taxonomy" id="1337887"/>
    <lineage>
        <taxon>Bacteria</taxon>
        <taxon>Pseudomonadati</taxon>
        <taxon>Pseudomonadota</taxon>
        <taxon>Alphaproteobacteria</taxon>
        <taxon>Hyphomicrobiales</taxon>
        <taxon>Brucellaceae</taxon>
        <taxon>Brucella/Ochrobactrum group</taxon>
        <taxon>Brucella</taxon>
    </lineage>
</organism>
<proteinExistence type="predicted"/>
<protein>
    <submittedName>
        <fullName evidence="1">Uncharacterized protein</fullName>
    </submittedName>
</protein>
<dbReference type="AlphaFoldDB" id="U4VAD5"/>
<evidence type="ECO:0000313" key="1">
    <source>
        <dbReference type="EMBL" id="ERL99686.1"/>
    </source>
</evidence>
<sequence length="107" mass="11926">MLLYRAVDRERAAPRVRHLFGDHVDNTAHGVRSVKRGHRAANDFDPFNGVRRWQEALFETGIAVGAGVAGALPFAVYQKQRVRAGKTANEDVLFSRGTGYSYALHIF</sequence>
<dbReference type="EMBL" id="ASXJ01000368">
    <property type="protein sequence ID" value="ERL99686.1"/>
    <property type="molecule type" value="Genomic_DNA"/>
</dbReference>
<gene>
    <name evidence="1" type="ORF">Q644_09530</name>
</gene>
<accession>U4VAD5</accession>
<dbReference type="Proteomes" id="UP000016842">
    <property type="component" value="Unassembled WGS sequence"/>
</dbReference>